<dbReference type="PROSITE" id="PS51016">
    <property type="entry name" value="MYTH4"/>
    <property type="match status" value="1"/>
</dbReference>
<dbReference type="CDD" id="cd14473">
    <property type="entry name" value="FERM_B-lobe"/>
    <property type="match status" value="1"/>
</dbReference>
<keyword evidence="4" id="KW-0963">Cytoplasm</keyword>
<dbReference type="InterPro" id="IPR011993">
    <property type="entry name" value="PH-like_dom_sf"/>
</dbReference>
<dbReference type="InterPro" id="IPR051567">
    <property type="entry name" value="Unconventional_Myosin_ATPase"/>
</dbReference>
<accession>A0A3B3TEV1</accession>
<feature type="domain" description="MyTH4" evidence="11">
    <location>
        <begin position="417"/>
        <end position="570"/>
    </location>
</feature>
<evidence type="ECO:0000259" key="10">
    <source>
        <dbReference type="PROSITE" id="PS50057"/>
    </source>
</evidence>
<dbReference type="SMART" id="SM00139">
    <property type="entry name" value="MyTH4"/>
    <property type="match status" value="1"/>
</dbReference>
<dbReference type="InterPro" id="IPR019749">
    <property type="entry name" value="Band_41_domain"/>
</dbReference>
<dbReference type="GO" id="GO:0005856">
    <property type="term" value="C:cytoskeleton"/>
    <property type="evidence" value="ECO:0007669"/>
    <property type="project" value="InterPro"/>
</dbReference>
<evidence type="ECO:0000256" key="8">
    <source>
        <dbReference type="SAM" id="MobiDB-lite"/>
    </source>
</evidence>
<keyword evidence="5" id="KW-0677">Repeat</keyword>
<feature type="compositionally biased region" description="Low complexity" evidence="8">
    <location>
        <begin position="872"/>
        <end position="889"/>
    </location>
</feature>
<dbReference type="PROSITE" id="PS50002">
    <property type="entry name" value="SH3"/>
    <property type="match status" value="1"/>
</dbReference>
<dbReference type="InterPro" id="IPR038185">
    <property type="entry name" value="MyTH4_dom_sf"/>
</dbReference>
<keyword evidence="13" id="KW-1185">Reference proteome</keyword>
<dbReference type="InterPro" id="IPR059004">
    <property type="entry name" value="MYO15"/>
</dbReference>
<dbReference type="InterPro" id="IPR019748">
    <property type="entry name" value="FERM_central"/>
</dbReference>
<dbReference type="SUPFAM" id="SSF47031">
    <property type="entry name" value="Second domain of FERM"/>
    <property type="match status" value="1"/>
</dbReference>
<evidence type="ECO:0000256" key="6">
    <source>
        <dbReference type="ARBA" id="ARBA00023203"/>
    </source>
</evidence>
<evidence type="ECO:0000256" key="5">
    <source>
        <dbReference type="ARBA" id="ARBA00022737"/>
    </source>
</evidence>
<dbReference type="Gene3D" id="1.25.40.530">
    <property type="entry name" value="MyTH4 domain"/>
    <property type="match status" value="1"/>
</dbReference>
<organism evidence="12 13">
    <name type="scientific">Paramormyrops kingsleyae</name>
    <dbReference type="NCBI Taxonomy" id="1676925"/>
    <lineage>
        <taxon>Eukaryota</taxon>
        <taxon>Metazoa</taxon>
        <taxon>Chordata</taxon>
        <taxon>Craniata</taxon>
        <taxon>Vertebrata</taxon>
        <taxon>Euteleostomi</taxon>
        <taxon>Actinopterygii</taxon>
        <taxon>Neopterygii</taxon>
        <taxon>Teleostei</taxon>
        <taxon>Osteoglossocephala</taxon>
        <taxon>Osteoglossomorpha</taxon>
        <taxon>Osteoglossiformes</taxon>
        <taxon>Mormyridae</taxon>
        <taxon>Paramormyrops</taxon>
    </lineage>
</organism>
<dbReference type="Gene3D" id="2.30.29.30">
    <property type="entry name" value="Pleckstrin-homology domain (PH domain)/Phosphotyrosine-binding domain (PTB)"/>
    <property type="match status" value="1"/>
</dbReference>
<dbReference type="GO" id="GO:0003779">
    <property type="term" value="F:actin binding"/>
    <property type="evidence" value="ECO:0007669"/>
    <property type="project" value="UniProtKB-KW"/>
</dbReference>
<dbReference type="AlphaFoldDB" id="A0A3B3TEV1"/>
<evidence type="ECO:0000256" key="1">
    <source>
        <dbReference type="ARBA" id="ARBA00004496"/>
    </source>
</evidence>
<evidence type="ECO:0000313" key="12">
    <source>
        <dbReference type="Ensembl" id="ENSPKIP00000041195.1"/>
    </source>
</evidence>
<keyword evidence="6" id="KW-0009">Actin-binding</keyword>
<dbReference type="InterPro" id="IPR001452">
    <property type="entry name" value="SH3_domain"/>
</dbReference>
<evidence type="ECO:0000259" key="9">
    <source>
        <dbReference type="PROSITE" id="PS50002"/>
    </source>
</evidence>
<feature type="compositionally biased region" description="Polar residues" evidence="8">
    <location>
        <begin position="348"/>
        <end position="357"/>
    </location>
</feature>
<name>A0A3B3TEV1_9TELE</name>
<reference evidence="12" key="1">
    <citation type="submission" date="2025-08" db="UniProtKB">
        <authorList>
            <consortium name="Ensembl"/>
        </authorList>
    </citation>
    <scope>IDENTIFICATION</scope>
</reference>
<dbReference type="Pfam" id="PF26570">
    <property type="entry name" value="MYO15"/>
    <property type="match status" value="1"/>
</dbReference>
<dbReference type="GO" id="GO:0005737">
    <property type="term" value="C:cytoplasm"/>
    <property type="evidence" value="ECO:0007669"/>
    <property type="project" value="UniProtKB-SubCell"/>
</dbReference>
<dbReference type="SMART" id="SM00326">
    <property type="entry name" value="SH3"/>
    <property type="match status" value="1"/>
</dbReference>
<dbReference type="Pfam" id="PF07653">
    <property type="entry name" value="SH3_2"/>
    <property type="match status" value="1"/>
</dbReference>
<dbReference type="Ensembl" id="ENSPKIT00000022228.1">
    <property type="protein sequence ID" value="ENSPKIP00000041195.1"/>
    <property type="gene ID" value="ENSPKIG00000017838.1"/>
</dbReference>
<keyword evidence="3 7" id="KW-0728">SH3 domain</keyword>
<evidence type="ECO:0000256" key="4">
    <source>
        <dbReference type="ARBA" id="ARBA00022490"/>
    </source>
</evidence>
<comment type="subcellular location">
    <subcellularLocation>
        <location evidence="1">Cytoplasm</location>
    </subcellularLocation>
</comment>
<feature type="domain" description="FERM" evidence="10">
    <location>
        <begin position="576"/>
        <end position="875"/>
    </location>
</feature>
<dbReference type="InterPro" id="IPR036028">
    <property type="entry name" value="SH3-like_dom_sf"/>
</dbReference>
<evidence type="ECO:0000256" key="3">
    <source>
        <dbReference type="ARBA" id="ARBA00022443"/>
    </source>
</evidence>
<feature type="compositionally biased region" description="Pro residues" evidence="8">
    <location>
        <begin position="19"/>
        <end position="35"/>
    </location>
</feature>
<comment type="similarity">
    <text evidence="2">Belongs to the TRAFAC class myosin-kinesin ATPase superfamily. Myosin family.</text>
</comment>
<dbReference type="InterPro" id="IPR035963">
    <property type="entry name" value="FERM_2"/>
</dbReference>
<feature type="region of interest" description="Disordered" evidence="8">
    <location>
        <begin position="868"/>
        <end position="895"/>
    </location>
</feature>
<dbReference type="InterPro" id="IPR000299">
    <property type="entry name" value="FERM_domain"/>
</dbReference>
<dbReference type="Proteomes" id="UP000261540">
    <property type="component" value="Unplaced"/>
</dbReference>
<evidence type="ECO:0000256" key="7">
    <source>
        <dbReference type="PROSITE-ProRule" id="PRU00192"/>
    </source>
</evidence>
<evidence type="ECO:0000259" key="11">
    <source>
        <dbReference type="PROSITE" id="PS51016"/>
    </source>
</evidence>
<feature type="region of interest" description="Disordered" evidence="8">
    <location>
        <begin position="1"/>
        <end position="35"/>
    </location>
</feature>
<dbReference type="GeneTree" id="ENSGT00930000151032"/>
<dbReference type="Gene3D" id="2.30.30.40">
    <property type="entry name" value="SH3 Domains"/>
    <property type="match status" value="1"/>
</dbReference>
<dbReference type="InterPro" id="IPR000857">
    <property type="entry name" value="MyTH4_dom"/>
</dbReference>
<dbReference type="Pfam" id="PF00784">
    <property type="entry name" value="MyTH4"/>
    <property type="match status" value="1"/>
</dbReference>
<dbReference type="PANTHER" id="PTHR22692:SF16">
    <property type="entry name" value="MYOSIN XVB"/>
    <property type="match status" value="1"/>
</dbReference>
<feature type="region of interest" description="Disordered" evidence="8">
    <location>
        <begin position="339"/>
        <end position="379"/>
    </location>
</feature>
<protein>
    <submittedName>
        <fullName evidence="12">Myosin XVB</fullName>
    </submittedName>
</protein>
<dbReference type="Pfam" id="PF00373">
    <property type="entry name" value="FERM_M"/>
    <property type="match status" value="1"/>
</dbReference>
<reference evidence="12" key="2">
    <citation type="submission" date="2025-09" db="UniProtKB">
        <authorList>
            <consortium name="Ensembl"/>
        </authorList>
    </citation>
    <scope>IDENTIFICATION</scope>
</reference>
<dbReference type="PROSITE" id="PS50057">
    <property type="entry name" value="FERM_3"/>
    <property type="match status" value="1"/>
</dbReference>
<dbReference type="PANTHER" id="PTHR22692">
    <property type="entry name" value="MYOSIN VII, XV"/>
    <property type="match status" value="1"/>
</dbReference>
<feature type="domain" description="SH3" evidence="9">
    <location>
        <begin position="260"/>
        <end position="321"/>
    </location>
</feature>
<evidence type="ECO:0000256" key="2">
    <source>
        <dbReference type="ARBA" id="ARBA00008314"/>
    </source>
</evidence>
<proteinExistence type="inferred from homology"/>
<sequence length="895" mass="101511">MRQKQQSLADLFGSTRFKNPPPPPNLPPPPPEPLPAFIPDPPPMMAPVISERKRLTSEETIVSQLDKFSASVYFSYSNMPGKFFLRKEVFYPREKFNHPYVLNLLCEQIMRDTYSDSCIRISREERRKMKDLLAGFHIGTSIRAVQDDTVKKRIIMAARDNWTNYFSRLFPVTGGNSGDTEALGVSHRGIRLLRVARASGINPKHLKVLRSYSYAEVLSVEQRGPHVMEFLLKSEQLELHSPRTPQIVAMVRFFITELLKDSAHVVALKSYVTDDKSLLSFQKGDIIKLLPMEETQAGWKFGSIGGRCGLFPAKLTQPAAPPDYHCTQIERRDELRKSLRVKPPSDPPQKQSTRSSPPDTPVMGEHRHEGSPPVSDGDGQEFFLMEFATKYFREAATGLGWKGLAAEGRSCAEMVQHTKVPIQESLIFYSDNELNELAAQCFMSVMRFMGDQPLMKHQTEGDCLNSILQLGKEKEFLRDEIYCQVIKQTTQNPRKESCTLGWRLMNLVTGFFPCSSTLRPYIVRHLKDCAQDTAHPYQELSRTAEENLTRSLTYGGRRHVPSQVEIGAILAGRSSRRFPISLPGGEEFSCKMRSFSVALDVMKELCTEMGVVNPAEVMEFSIRAIRSKDEFVRPIQPDEYLFDFILDSDSIILSFRRIIWTTQLHFENDLYIAFHYQQVLADYLEGKLLLPVSGASGLQAMTDMAVFQHLALGLKTQPTQHELKEYLPQTERSKAKLQQLHSAVNRQLDGAQHLSPRDAKIRCLETIRNLPLFSCNIFQAQKVSHYECPSPCLVAVNDEDVLFLNPRTQEIAFKIPLTEVQSLRSKKEKLPQMEISYGHPTYPKTITIHLKQAKELCHTIATIMEELVRPQPGSTRSRSSTGTPSRHPSAMSSVS</sequence>
<dbReference type="SUPFAM" id="SSF50044">
    <property type="entry name" value="SH3-domain"/>
    <property type="match status" value="1"/>
</dbReference>
<dbReference type="STRING" id="1676925.ENSPKIP00000041195"/>
<dbReference type="SMART" id="SM00295">
    <property type="entry name" value="B41"/>
    <property type="match status" value="1"/>
</dbReference>
<evidence type="ECO:0000313" key="13">
    <source>
        <dbReference type="Proteomes" id="UP000261540"/>
    </source>
</evidence>